<dbReference type="PANTHER" id="PTHR31569">
    <property type="entry name" value="SWIM-TYPE DOMAIN-CONTAINING PROTEIN"/>
    <property type="match status" value="1"/>
</dbReference>
<dbReference type="InterPro" id="IPR052579">
    <property type="entry name" value="Zinc_finger_SWIM"/>
</dbReference>
<gene>
    <name evidence="1" type="ORF">HNAJ_LOCUS1421</name>
</gene>
<evidence type="ECO:0000313" key="2">
    <source>
        <dbReference type="Proteomes" id="UP000278807"/>
    </source>
</evidence>
<evidence type="ECO:0000313" key="3">
    <source>
        <dbReference type="WBParaSite" id="HNAJ_0000142201-mRNA-1"/>
    </source>
</evidence>
<reference evidence="3" key="1">
    <citation type="submission" date="2017-02" db="UniProtKB">
        <authorList>
            <consortium name="WormBaseParasite"/>
        </authorList>
    </citation>
    <scope>IDENTIFICATION</scope>
</reference>
<organism evidence="3">
    <name type="scientific">Rodentolepis nana</name>
    <name type="common">Dwarf tapeworm</name>
    <name type="synonym">Hymenolepis nana</name>
    <dbReference type="NCBI Taxonomy" id="102285"/>
    <lineage>
        <taxon>Eukaryota</taxon>
        <taxon>Metazoa</taxon>
        <taxon>Spiralia</taxon>
        <taxon>Lophotrochozoa</taxon>
        <taxon>Platyhelminthes</taxon>
        <taxon>Cestoda</taxon>
        <taxon>Eucestoda</taxon>
        <taxon>Cyclophyllidea</taxon>
        <taxon>Hymenolepididae</taxon>
        <taxon>Rodentolepis</taxon>
    </lineage>
</organism>
<dbReference type="WBParaSite" id="HNAJ_0000142201-mRNA-1">
    <property type="protein sequence ID" value="HNAJ_0000142201-mRNA-1"/>
    <property type="gene ID" value="HNAJ_0000142201"/>
</dbReference>
<proteinExistence type="predicted"/>
<dbReference type="EMBL" id="UZAE01000551">
    <property type="protein sequence ID" value="VDN97280.1"/>
    <property type="molecule type" value="Genomic_DNA"/>
</dbReference>
<keyword evidence="2" id="KW-1185">Reference proteome</keyword>
<dbReference type="Proteomes" id="UP000278807">
    <property type="component" value="Unassembled WGS sequence"/>
</dbReference>
<protein>
    <submittedName>
        <fullName evidence="3">FLYWCH-type domain-containing protein</fullName>
    </submittedName>
</protein>
<dbReference type="OrthoDB" id="6263354at2759"/>
<name>A0A0R3T356_RODNA</name>
<evidence type="ECO:0000313" key="1">
    <source>
        <dbReference type="EMBL" id="VDN97280.1"/>
    </source>
</evidence>
<dbReference type="PANTHER" id="PTHR31569:SF4">
    <property type="entry name" value="SWIM-TYPE DOMAIN-CONTAINING PROTEIN"/>
    <property type="match status" value="1"/>
</dbReference>
<reference evidence="1 2" key="2">
    <citation type="submission" date="2018-11" db="EMBL/GenBank/DDBJ databases">
        <authorList>
            <consortium name="Pathogen Informatics"/>
        </authorList>
    </citation>
    <scope>NUCLEOTIDE SEQUENCE [LARGE SCALE GENOMIC DNA]</scope>
</reference>
<accession>A0A0R3T356</accession>
<sequence>MTEFEMASGLQYSVKRSNRISNEDPNKDNFVYKYIQYACTSQRYGDCPSTVSVCHSYGTLRIARYYMIHNHNLDAVERPTRPRITEDFQPPPFVVDSTEFEGTDQRADFLKYVPSRTFSSFVELDKLLNNFQQKTGCLLVKRNSLRFSPSKPEHKTLVYKSITYACCHYGSGRLSNAKINQKTRKMNCPCIIRVGCKAKKLYIMSYVMYHNHPVTAEIAASYPENRRLTENEQKEITDVLLSAPDNLTVKCHIEHRFGKSFSLDDVRQLKYRIKRKKMAEEVVNVCPSDQITHDRDFEMDSAPSMSWNDQKREDYRFAQLEPVADELAEFVCSADHETFCERLELLKDLANAWRNGKQPMLAYSESDLPRDSLGGLMHTEVVKTDDSFPFSKSNRSYLDANL</sequence>
<dbReference type="STRING" id="102285.A0A0R3T356"/>
<dbReference type="AlphaFoldDB" id="A0A0R3T356"/>